<evidence type="ECO:0000313" key="3">
    <source>
        <dbReference type="Proteomes" id="UP001249851"/>
    </source>
</evidence>
<dbReference type="GO" id="GO:0006790">
    <property type="term" value="P:sulfur compound metabolic process"/>
    <property type="evidence" value="ECO:0007669"/>
    <property type="project" value="TreeGrafter"/>
</dbReference>
<name>A0AAD9VBP8_ACRCE</name>
<dbReference type="PANTHER" id="PTHR10704:SF44">
    <property type="entry name" value="LD35051P-RELATED"/>
    <property type="match status" value="1"/>
</dbReference>
<reference evidence="2" key="1">
    <citation type="journal article" date="2023" name="G3 (Bethesda)">
        <title>Whole genome assembly and annotation of the endangered Caribbean coral Acropora cervicornis.</title>
        <authorList>
            <person name="Selwyn J.D."/>
            <person name="Vollmer S.V."/>
        </authorList>
    </citation>
    <scope>NUCLEOTIDE SEQUENCE</scope>
    <source>
        <strain evidence="2">K2</strain>
    </source>
</reference>
<evidence type="ECO:0000256" key="1">
    <source>
        <dbReference type="SAM" id="Phobius"/>
    </source>
</evidence>
<dbReference type="InterPro" id="IPR051135">
    <property type="entry name" value="Gal/GlcNAc/GalNAc_ST"/>
</dbReference>
<keyword evidence="3" id="KW-1185">Reference proteome</keyword>
<dbReference type="AlphaFoldDB" id="A0AAD9VBP8"/>
<comment type="caution">
    <text evidence="2">The sequence shown here is derived from an EMBL/GenBank/DDBJ whole genome shotgun (WGS) entry which is preliminary data.</text>
</comment>
<gene>
    <name evidence="2" type="ORF">P5673_006565</name>
</gene>
<dbReference type="PANTHER" id="PTHR10704">
    <property type="entry name" value="CARBOHYDRATE SULFOTRANSFERASE"/>
    <property type="match status" value="1"/>
</dbReference>
<keyword evidence="1" id="KW-1133">Transmembrane helix</keyword>
<proteinExistence type="predicted"/>
<keyword evidence="1" id="KW-0472">Membrane</keyword>
<dbReference type="Gene3D" id="3.40.50.300">
    <property type="entry name" value="P-loop containing nucleotide triphosphate hydrolases"/>
    <property type="match status" value="2"/>
</dbReference>
<evidence type="ECO:0000313" key="2">
    <source>
        <dbReference type="EMBL" id="KAK2568623.1"/>
    </source>
</evidence>
<accession>A0AAD9VBP8</accession>
<dbReference type="SUPFAM" id="SSF52540">
    <property type="entry name" value="P-loop containing nucleoside triphosphate hydrolases"/>
    <property type="match status" value="2"/>
</dbReference>
<keyword evidence="1" id="KW-0812">Transmembrane</keyword>
<sequence length="843" mass="98335">MIIRRRTSKCLRLLLVLLWIAALSWFYISLVTGPKTMLKKRAVSKTHLVAEFLHKDYLDEIQVKDEEKHLEKGVKKTLIIVSHGRSGSSLVGDIFNHHPSVFYMYEPLQTVMRVFNRLKRNDINSVPSYWDLAKEFLDAVLRCKFNNQQFLSDIEDFYRKQNHPRVSQAIASPPLCPYKPSDLKWKPNLCPPMTKESLSSTCWKHYDLTVLKVLISRIPENTINIILNACSSRDVDCKIVFLVRDPRAVISSSKAFGFFRDAVGDKAMRGTRLYSYWRCKETEENLEIIRKLHDSLRNRIKLQRYEDLTSNPLKALTGLYEFAGLSELESVKTWLNETTRKTRGDCNETDGEQATCTKDDAWVAANRWRWKVDSKEISVAEKYCKETMRLMGYTPVDIKNEEKYLEKGVKKTLIIVSHGRSGSSLVGDIFNHHPSVFYMYEPLQTVMRVFNRLKRNDINSVPSYWDLAKEFLDAVLRCKFNNQQFLSDIEDFYRKQNHPRVSQAIASPPLCPNKPSDLKWKPNLCPPMTKESLARTCWKHYDLTVLKVLISRIPENTIKIILNACTSRDIDYKIVFLVRDPRGVLPSSKSVGFFRDAVGDTAMGGTRLYSYWRCKETEENLGIIRKLHDSLRDRIKHQRYEDLALNPLKALTGLYEFAGLSELESVKTWLNETTRKKEAIVMKWMESKPRVPKMMHGLQRIDGDGRFIPRKSASFKNIAKRQCVYWDTHQWKYLVNLYRINQFHSLFKITKQNTVIEIANKRRKEKREKNSVDMVIRGIARKKCLKQLLVLLLIAALLWFCISLLTAYKMMLQVSAVSQTQLVPEFLHKDYLDKIQVENEEKH</sequence>
<dbReference type="Proteomes" id="UP001249851">
    <property type="component" value="Unassembled WGS sequence"/>
</dbReference>
<dbReference type="GO" id="GO:0006044">
    <property type="term" value="P:N-acetylglucosamine metabolic process"/>
    <property type="evidence" value="ECO:0007669"/>
    <property type="project" value="TreeGrafter"/>
</dbReference>
<feature type="transmembrane region" description="Helical" evidence="1">
    <location>
        <begin position="12"/>
        <end position="30"/>
    </location>
</feature>
<reference evidence="2" key="2">
    <citation type="journal article" date="2023" name="Science">
        <title>Genomic signatures of disease resistance in endangered staghorn corals.</title>
        <authorList>
            <person name="Vollmer S.V."/>
            <person name="Selwyn J.D."/>
            <person name="Despard B.A."/>
            <person name="Roesel C.L."/>
        </authorList>
    </citation>
    <scope>NUCLEOTIDE SEQUENCE</scope>
    <source>
        <strain evidence="2">K2</strain>
    </source>
</reference>
<dbReference type="Pfam" id="PF13469">
    <property type="entry name" value="Sulfotransfer_3"/>
    <property type="match status" value="1"/>
</dbReference>
<dbReference type="EMBL" id="JARQWQ010000011">
    <property type="protein sequence ID" value="KAK2568623.1"/>
    <property type="molecule type" value="Genomic_DNA"/>
</dbReference>
<dbReference type="GO" id="GO:0001517">
    <property type="term" value="F:N-acetylglucosamine 6-O-sulfotransferase activity"/>
    <property type="evidence" value="ECO:0007669"/>
    <property type="project" value="TreeGrafter"/>
</dbReference>
<dbReference type="InterPro" id="IPR027417">
    <property type="entry name" value="P-loop_NTPase"/>
</dbReference>
<feature type="transmembrane region" description="Helical" evidence="1">
    <location>
        <begin position="788"/>
        <end position="808"/>
    </location>
</feature>
<organism evidence="2 3">
    <name type="scientific">Acropora cervicornis</name>
    <name type="common">Staghorn coral</name>
    <dbReference type="NCBI Taxonomy" id="6130"/>
    <lineage>
        <taxon>Eukaryota</taxon>
        <taxon>Metazoa</taxon>
        <taxon>Cnidaria</taxon>
        <taxon>Anthozoa</taxon>
        <taxon>Hexacorallia</taxon>
        <taxon>Scleractinia</taxon>
        <taxon>Astrocoeniina</taxon>
        <taxon>Acroporidae</taxon>
        <taxon>Acropora</taxon>
    </lineage>
</organism>
<protein>
    <submittedName>
        <fullName evidence="2">Carbohydrate sulfotransferase 4</fullName>
    </submittedName>
</protein>